<gene>
    <name evidence="1" type="ORF">D0817_24865</name>
</gene>
<organism evidence="1 2">
    <name type="scientific">Flavobacterium cupreum</name>
    <dbReference type="NCBI Taxonomy" id="2133766"/>
    <lineage>
        <taxon>Bacteria</taxon>
        <taxon>Pseudomonadati</taxon>
        <taxon>Bacteroidota</taxon>
        <taxon>Flavobacteriia</taxon>
        <taxon>Flavobacteriales</taxon>
        <taxon>Flavobacteriaceae</taxon>
        <taxon>Flavobacterium</taxon>
    </lineage>
</organism>
<evidence type="ECO:0000313" key="1">
    <source>
        <dbReference type="EMBL" id="RUT67738.1"/>
    </source>
</evidence>
<sequence>MSAIVKFVKDEKGNVLVYKIQDNSLLWSMNPAQNVTKDQSNKETFKIQSDVSFATNPFVMKYKEVDCSQCEPIIVATNFNDFLIELSRNFFF</sequence>
<reference evidence="2" key="1">
    <citation type="journal article" date="2019" name="Syst. Appl. Microbiol.">
        <title>Flavobacterium circumlabens sp. nov. and Flavobacterium cupreum sp. nov., two psychrotrophic species isolated from Antarctic environmental samples.</title>
        <authorList>
            <person name="Kralova S."/>
            <person name="Busse H.-J."/>
            <person name="Svec P."/>
            <person name="Maslanova I."/>
            <person name="Stankova E."/>
            <person name="Bartak M."/>
            <person name="Sedlacek I."/>
        </authorList>
    </citation>
    <scope>NUCLEOTIDE SEQUENCE [LARGE SCALE GENOMIC DNA]</scope>
    <source>
        <strain evidence="2">CCM 8825</strain>
    </source>
</reference>
<dbReference type="AlphaFoldDB" id="A0A434A041"/>
<dbReference type="EMBL" id="QWDM01000033">
    <property type="protein sequence ID" value="RUT67738.1"/>
    <property type="molecule type" value="Genomic_DNA"/>
</dbReference>
<protein>
    <submittedName>
        <fullName evidence="1">Uncharacterized protein</fullName>
    </submittedName>
</protein>
<proteinExistence type="predicted"/>
<accession>A0A434A041</accession>
<keyword evidence="2" id="KW-1185">Reference proteome</keyword>
<dbReference type="Proteomes" id="UP000288102">
    <property type="component" value="Unassembled WGS sequence"/>
</dbReference>
<evidence type="ECO:0000313" key="2">
    <source>
        <dbReference type="Proteomes" id="UP000288102"/>
    </source>
</evidence>
<name>A0A434A041_9FLAO</name>
<comment type="caution">
    <text evidence="1">The sequence shown here is derived from an EMBL/GenBank/DDBJ whole genome shotgun (WGS) entry which is preliminary data.</text>
</comment>